<dbReference type="InterPro" id="IPR000477">
    <property type="entry name" value="RT_dom"/>
</dbReference>
<dbReference type="SUPFAM" id="SSF56672">
    <property type="entry name" value="DNA/RNA polymerases"/>
    <property type="match status" value="1"/>
</dbReference>
<reference evidence="2 3" key="1">
    <citation type="journal article" date="2019" name="Sci. Rep.">
        <title>Orb-weaving spider Araneus ventricosus genome elucidates the spidroin gene catalogue.</title>
        <authorList>
            <person name="Kono N."/>
            <person name="Nakamura H."/>
            <person name="Ohtoshi R."/>
            <person name="Moran D.A.P."/>
            <person name="Shinohara A."/>
            <person name="Yoshida Y."/>
            <person name="Fujiwara M."/>
            <person name="Mori M."/>
            <person name="Tomita M."/>
            <person name="Arakawa K."/>
        </authorList>
    </citation>
    <scope>NUCLEOTIDE SEQUENCE [LARGE SCALE GENOMIC DNA]</scope>
</reference>
<evidence type="ECO:0000313" key="3">
    <source>
        <dbReference type="Proteomes" id="UP000499080"/>
    </source>
</evidence>
<dbReference type="GO" id="GO:0071897">
    <property type="term" value="P:DNA biosynthetic process"/>
    <property type="evidence" value="ECO:0007669"/>
    <property type="project" value="UniProtKB-ARBA"/>
</dbReference>
<dbReference type="InterPro" id="IPR053134">
    <property type="entry name" value="RNA-dir_DNA_polymerase"/>
</dbReference>
<organism evidence="2 3">
    <name type="scientific">Araneus ventricosus</name>
    <name type="common">Orbweaver spider</name>
    <name type="synonym">Epeira ventricosa</name>
    <dbReference type="NCBI Taxonomy" id="182803"/>
    <lineage>
        <taxon>Eukaryota</taxon>
        <taxon>Metazoa</taxon>
        <taxon>Ecdysozoa</taxon>
        <taxon>Arthropoda</taxon>
        <taxon>Chelicerata</taxon>
        <taxon>Arachnida</taxon>
        <taxon>Araneae</taxon>
        <taxon>Araneomorphae</taxon>
        <taxon>Entelegynae</taxon>
        <taxon>Araneoidea</taxon>
        <taxon>Araneidae</taxon>
        <taxon>Araneus</taxon>
    </lineage>
</organism>
<dbReference type="PANTHER" id="PTHR24559">
    <property type="entry name" value="TRANSPOSON TY3-I GAG-POL POLYPROTEIN"/>
    <property type="match status" value="1"/>
</dbReference>
<dbReference type="Proteomes" id="UP000499080">
    <property type="component" value="Unassembled WGS sequence"/>
</dbReference>
<dbReference type="CDD" id="cd01647">
    <property type="entry name" value="RT_LTR"/>
    <property type="match status" value="1"/>
</dbReference>
<dbReference type="PANTHER" id="PTHR24559:SF435">
    <property type="entry name" value="RIBONUCLEASE H"/>
    <property type="match status" value="1"/>
</dbReference>
<proteinExistence type="predicted"/>
<dbReference type="InterPro" id="IPR043128">
    <property type="entry name" value="Rev_trsase/Diguanyl_cyclase"/>
</dbReference>
<evidence type="ECO:0000313" key="2">
    <source>
        <dbReference type="EMBL" id="GBM68184.1"/>
    </source>
</evidence>
<comment type="caution">
    <text evidence="2">The sequence shown here is derived from an EMBL/GenBank/DDBJ whole genome shotgun (WGS) entry which is preliminary data.</text>
</comment>
<sequence>MKKQINVLLEASIIRASKSPFCAPVLLVEKADKSYRLVADLRKLNKKTIYDNFPLPNLTEMIDNLSGAKHFSTLDLTSGIHQMVMHPDHTKYTAIATEFGSYEYKRLPFGLKNECKCKFSKNYESRSCRPK</sequence>
<protein>
    <submittedName>
        <fullName evidence="2">Retrovirus-related Pol polyprotein from transposon opus</fullName>
    </submittedName>
</protein>
<feature type="domain" description="Reverse transcriptase" evidence="1">
    <location>
        <begin position="28"/>
        <end position="113"/>
    </location>
</feature>
<dbReference type="AlphaFoldDB" id="A0A4Y2HRZ0"/>
<dbReference type="Pfam" id="PF00078">
    <property type="entry name" value="RVT_1"/>
    <property type="match status" value="1"/>
</dbReference>
<dbReference type="Gene3D" id="3.30.70.270">
    <property type="match status" value="1"/>
</dbReference>
<name>A0A4Y2HRZ0_ARAVE</name>
<dbReference type="InterPro" id="IPR043502">
    <property type="entry name" value="DNA/RNA_pol_sf"/>
</dbReference>
<keyword evidence="3" id="KW-1185">Reference proteome</keyword>
<accession>A0A4Y2HRZ0</accession>
<dbReference type="EMBL" id="BGPR01002126">
    <property type="protein sequence ID" value="GBM68184.1"/>
    <property type="molecule type" value="Genomic_DNA"/>
</dbReference>
<dbReference type="Gene3D" id="3.10.10.10">
    <property type="entry name" value="HIV Type 1 Reverse Transcriptase, subunit A, domain 1"/>
    <property type="match status" value="1"/>
</dbReference>
<gene>
    <name evidence="2" type="primary">pol_70</name>
    <name evidence="2" type="ORF">AVEN_5154_1</name>
</gene>
<dbReference type="OrthoDB" id="6754087at2759"/>
<evidence type="ECO:0000259" key="1">
    <source>
        <dbReference type="Pfam" id="PF00078"/>
    </source>
</evidence>